<sequence>MMRRWAAIVVISVSFLLSSCHTAPCSVDFTAVPIADRGGADSAGILSGKVTAAPRKSRIVLYAHSGDRWWVQPQAEHPFTAISKDGSWTSPTHLGMEYAALLVAPGYKPLDVRPDLPPVGADVLGLRRVSGTPSPRRTYTLSFSGYDWDVRAVSSPNGGGTHQYRPQNVWLDDRGSLHLAVRREGSDWSCAEVRTLRTLGYGTYLFHIRDIGHLEPATMLSLNTWQDERDGDSHHEIDVHVSRWGVPNSKNGEYVTQPFYIPSNVYRFEIPSGPVTMSFHWSPGSVDFRTDRDASNDKASISAWRFTTNVPSPGIEKAYITLCVFPYAPVPEQKETEVIIDQFQFLP</sequence>
<dbReference type="OrthoDB" id="370098at2"/>
<proteinExistence type="predicted"/>
<feature type="signal peptide" evidence="1">
    <location>
        <begin position="1"/>
        <end position="22"/>
    </location>
</feature>
<dbReference type="Gene3D" id="2.60.120.200">
    <property type="match status" value="1"/>
</dbReference>
<dbReference type="Proteomes" id="UP000236728">
    <property type="component" value="Unassembled WGS sequence"/>
</dbReference>
<reference evidence="2 3" key="1">
    <citation type="submission" date="2016-10" db="EMBL/GenBank/DDBJ databases">
        <authorList>
            <person name="de Groot N.N."/>
        </authorList>
    </citation>
    <scope>NUCLEOTIDE SEQUENCE [LARGE SCALE GENOMIC DNA]</scope>
    <source>
        <strain evidence="2 3">DSM 22489</strain>
    </source>
</reference>
<accession>A0A1H5ZNQ6</accession>
<evidence type="ECO:0008006" key="4">
    <source>
        <dbReference type="Google" id="ProtNLM"/>
    </source>
</evidence>
<evidence type="ECO:0000313" key="2">
    <source>
        <dbReference type="EMBL" id="SEG37026.1"/>
    </source>
</evidence>
<evidence type="ECO:0000256" key="1">
    <source>
        <dbReference type="SAM" id="SignalP"/>
    </source>
</evidence>
<protein>
    <recommendedName>
        <fullName evidence="4">Carboxypeptidase regulatory-like domain-containing protein</fullName>
    </recommendedName>
</protein>
<dbReference type="AlphaFoldDB" id="A0A1H5ZNQ6"/>
<evidence type="ECO:0000313" key="3">
    <source>
        <dbReference type="Proteomes" id="UP000236728"/>
    </source>
</evidence>
<dbReference type="PROSITE" id="PS51257">
    <property type="entry name" value="PROKAR_LIPOPROTEIN"/>
    <property type="match status" value="1"/>
</dbReference>
<name>A0A1H5ZNQ6_9BACT</name>
<gene>
    <name evidence="2" type="ORF">SAMN05421819_2728</name>
</gene>
<dbReference type="EMBL" id="FNVA01000004">
    <property type="protein sequence ID" value="SEG37026.1"/>
    <property type="molecule type" value="Genomic_DNA"/>
</dbReference>
<keyword evidence="1" id="KW-0732">Signal</keyword>
<dbReference type="InterPro" id="IPR013320">
    <property type="entry name" value="ConA-like_dom_sf"/>
</dbReference>
<dbReference type="RefSeq" id="WP_103933596.1">
    <property type="nucleotide sequence ID" value="NZ_FNVA01000004.1"/>
</dbReference>
<feature type="chain" id="PRO_5009291817" description="Carboxypeptidase regulatory-like domain-containing protein" evidence="1">
    <location>
        <begin position="23"/>
        <end position="347"/>
    </location>
</feature>
<organism evidence="2 3">
    <name type="scientific">Bryocella elongata</name>
    <dbReference type="NCBI Taxonomy" id="863522"/>
    <lineage>
        <taxon>Bacteria</taxon>
        <taxon>Pseudomonadati</taxon>
        <taxon>Acidobacteriota</taxon>
        <taxon>Terriglobia</taxon>
        <taxon>Terriglobales</taxon>
        <taxon>Acidobacteriaceae</taxon>
        <taxon>Bryocella</taxon>
    </lineage>
</organism>
<keyword evidence="3" id="KW-1185">Reference proteome</keyword>
<dbReference type="SUPFAM" id="SSF49899">
    <property type="entry name" value="Concanavalin A-like lectins/glucanases"/>
    <property type="match status" value="1"/>
</dbReference>